<dbReference type="EMBL" id="PDJQ01000001">
    <property type="protein sequence ID" value="PFG74762.1"/>
    <property type="molecule type" value="Genomic_DNA"/>
</dbReference>
<proteinExistence type="predicted"/>
<evidence type="ECO:0000313" key="2">
    <source>
        <dbReference type="Proteomes" id="UP000223071"/>
    </source>
</evidence>
<keyword evidence="2" id="KW-1185">Reference proteome</keyword>
<accession>A0A2A9HHZ5</accession>
<organism evidence="1 2">
    <name type="scientific">Tepidiforma thermophila (strain KCTC 52669 / CGMCC 1.13589 / G233)</name>
    <dbReference type="NCBI Taxonomy" id="2761530"/>
    <lineage>
        <taxon>Bacteria</taxon>
        <taxon>Bacillati</taxon>
        <taxon>Chloroflexota</taxon>
        <taxon>Tepidiformia</taxon>
        <taxon>Tepidiformales</taxon>
        <taxon>Tepidiformaceae</taxon>
        <taxon>Tepidiforma</taxon>
    </lineage>
</organism>
<dbReference type="RefSeq" id="WP_098504122.1">
    <property type="nucleotide sequence ID" value="NZ_PDJQ01000001.1"/>
</dbReference>
<sequence length="59" mass="6067">MNLLSALAPTSVPTDPVEGITGRVAFSAAVKAVRAAAEAQAELVRLLDPNVGKHLDRSA</sequence>
<reference evidence="1 2" key="1">
    <citation type="submission" date="2017-09" db="EMBL/GenBank/DDBJ databases">
        <title>Sequencing the genomes of two abundant thermophiles in Great Basin hot springs: Thermocrinis jamiesonii and novel Chloroflexi Thermoflexus hugenholtzii.</title>
        <authorList>
            <person name="Hedlund B."/>
        </authorList>
    </citation>
    <scope>NUCLEOTIDE SEQUENCE [LARGE SCALE GENOMIC DNA]</scope>
    <source>
        <strain evidence="1 2">G233</strain>
    </source>
</reference>
<protein>
    <submittedName>
        <fullName evidence="1">Uncharacterized protein</fullName>
    </submittedName>
</protein>
<comment type="caution">
    <text evidence="1">The sequence shown here is derived from an EMBL/GenBank/DDBJ whole genome shotgun (WGS) entry which is preliminary data.</text>
</comment>
<evidence type="ECO:0000313" key="1">
    <source>
        <dbReference type="EMBL" id="PFG74762.1"/>
    </source>
</evidence>
<dbReference type="AlphaFoldDB" id="A0A2A9HHZ5"/>
<name>A0A2A9HHZ5_TEPT2</name>
<dbReference type="Proteomes" id="UP000223071">
    <property type="component" value="Unassembled WGS sequence"/>
</dbReference>
<gene>
    <name evidence="1" type="ORF">A9A59_2003</name>
</gene>